<gene>
    <name evidence="1" type="ORF">M9Y10_037013</name>
</gene>
<dbReference type="SUPFAM" id="SSF52058">
    <property type="entry name" value="L domain-like"/>
    <property type="match status" value="1"/>
</dbReference>
<dbReference type="EMBL" id="JAPFFF010000062">
    <property type="protein sequence ID" value="KAK8836977.1"/>
    <property type="molecule type" value="Genomic_DNA"/>
</dbReference>
<name>A0ABR2GSQ7_9EUKA</name>
<proteinExistence type="predicted"/>
<reference evidence="1 2" key="1">
    <citation type="submission" date="2024-04" db="EMBL/GenBank/DDBJ databases">
        <title>Tritrichomonas musculus Genome.</title>
        <authorList>
            <person name="Alves-Ferreira E."/>
            <person name="Grigg M."/>
            <person name="Lorenzi H."/>
            <person name="Galac M."/>
        </authorList>
    </citation>
    <scope>NUCLEOTIDE SEQUENCE [LARGE SCALE GENOMIC DNA]</scope>
    <source>
        <strain evidence="1 2">EAF2021</strain>
    </source>
</reference>
<dbReference type="InterPro" id="IPR026906">
    <property type="entry name" value="LRR_5"/>
</dbReference>
<dbReference type="PANTHER" id="PTHR45661:SF3">
    <property type="entry name" value="IG-LIKE DOMAIN-CONTAINING PROTEIN"/>
    <property type="match status" value="1"/>
</dbReference>
<comment type="caution">
    <text evidence="1">The sequence shown here is derived from an EMBL/GenBank/DDBJ whole genome shotgun (WGS) entry which is preliminary data.</text>
</comment>
<keyword evidence="2" id="KW-1185">Reference proteome</keyword>
<evidence type="ECO:0000313" key="2">
    <source>
        <dbReference type="Proteomes" id="UP001470230"/>
    </source>
</evidence>
<dbReference type="InterPro" id="IPR032675">
    <property type="entry name" value="LRR_dom_sf"/>
</dbReference>
<protein>
    <recommendedName>
        <fullName evidence="3">Leucine Rich Repeat family protein</fullName>
    </recommendedName>
</protein>
<dbReference type="PANTHER" id="PTHR45661">
    <property type="entry name" value="SURFACE ANTIGEN"/>
    <property type="match status" value="1"/>
</dbReference>
<dbReference type="Pfam" id="PF13306">
    <property type="entry name" value="LRR_5"/>
    <property type="match status" value="2"/>
</dbReference>
<organism evidence="1 2">
    <name type="scientific">Tritrichomonas musculus</name>
    <dbReference type="NCBI Taxonomy" id="1915356"/>
    <lineage>
        <taxon>Eukaryota</taxon>
        <taxon>Metamonada</taxon>
        <taxon>Parabasalia</taxon>
        <taxon>Tritrichomonadida</taxon>
        <taxon>Tritrichomonadidae</taxon>
        <taxon>Tritrichomonas</taxon>
    </lineage>
</organism>
<dbReference type="Gene3D" id="3.80.10.10">
    <property type="entry name" value="Ribonuclease Inhibitor"/>
    <property type="match status" value="1"/>
</dbReference>
<evidence type="ECO:0000313" key="1">
    <source>
        <dbReference type="EMBL" id="KAK8836977.1"/>
    </source>
</evidence>
<accession>A0ABR2GSQ7</accession>
<dbReference type="Proteomes" id="UP001470230">
    <property type="component" value="Unassembled WGS sequence"/>
</dbReference>
<dbReference type="InterPro" id="IPR053139">
    <property type="entry name" value="Surface_bspA-like"/>
</dbReference>
<sequence>MLLNKAYYLEYDDESHVVDDIKEDEKWSGIKMESEFLPQFLVYKINGVEIRSRKLIYNQVNEDRLVLLEENTTNTTELKDLELIGGLVDQEDLKEIISQRLSIERFVANMGTLSSIASGTFEGCNSLKVIVIHCEVNLGYGALQNIPNLEILKLVLLFTIRSDELLGDTNLQEISLPLLQIVPSNTFANLAKLKSIDLDTAYSISSNCFLNCVSLENLDLHSLERIYGDSNLESCINLKTIDLSKLVQFLKHHREYS</sequence>
<evidence type="ECO:0008006" key="3">
    <source>
        <dbReference type="Google" id="ProtNLM"/>
    </source>
</evidence>